<feature type="chain" id="PRO_5046379814" description="DUF2147 domain-containing protein" evidence="2">
    <location>
        <begin position="26"/>
        <end position="152"/>
    </location>
</feature>
<keyword evidence="2" id="KW-0732">Signal</keyword>
<keyword evidence="5" id="KW-1185">Reference proteome</keyword>
<dbReference type="Proteomes" id="UP000601597">
    <property type="component" value="Unassembled WGS sequence"/>
</dbReference>
<dbReference type="InterPro" id="IPR019223">
    <property type="entry name" value="DUF2147"/>
</dbReference>
<organism evidence="4 5">
    <name type="scientific">Marinobacter zhanjiangensis</name>
    <dbReference type="NCBI Taxonomy" id="578215"/>
    <lineage>
        <taxon>Bacteria</taxon>
        <taxon>Pseudomonadati</taxon>
        <taxon>Pseudomonadota</taxon>
        <taxon>Gammaproteobacteria</taxon>
        <taxon>Pseudomonadales</taxon>
        <taxon>Marinobacteraceae</taxon>
        <taxon>Marinobacter</taxon>
    </lineage>
</organism>
<comment type="caution">
    <text evidence="4">The sequence shown here is derived from an EMBL/GenBank/DDBJ whole genome shotgun (WGS) entry which is preliminary data.</text>
</comment>
<dbReference type="PANTHER" id="PTHR36919">
    <property type="entry name" value="BLR1215 PROTEIN"/>
    <property type="match status" value="1"/>
</dbReference>
<name>A0ABQ3B3H9_9GAMM</name>
<dbReference type="PANTHER" id="PTHR36919:SF2">
    <property type="entry name" value="BLL6627 PROTEIN"/>
    <property type="match status" value="1"/>
</dbReference>
<protein>
    <recommendedName>
        <fullName evidence="3">DUF2147 domain-containing protein</fullName>
    </recommendedName>
</protein>
<sequence>MKTRLNLLTALAVVLSFLSVREAYADPRGLWNTEDDSAQVQLESCGNALCGRIVWLEEPLDDNGGPKTDTENPEPELRDRPIEGLKIVWGLQDSGNGETWEDGKVYDPQSGKTYNAKVSLEDQETLELRGYVGVPLFGRTSTWTRAENPRGE</sequence>
<gene>
    <name evidence="4" type="ORF">GCM10007071_26900</name>
</gene>
<evidence type="ECO:0000313" key="4">
    <source>
        <dbReference type="EMBL" id="GGY78249.1"/>
    </source>
</evidence>
<feature type="region of interest" description="Disordered" evidence="1">
    <location>
        <begin position="58"/>
        <end position="79"/>
    </location>
</feature>
<evidence type="ECO:0000259" key="3">
    <source>
        <dbReference type="Pfam" id="PF09917"/>
    </source>
</evidence>
<evidence type="ECO:0000256" key="2">
    <source>
        <dbReference type="SAM" id="SignalP"/>
    </source>
</evidence>
<dbReference type="EMBL" id="BMXV01000006">
    <property type="protein sequence ID" value="GGY78249.1"/>
    <property type="molecule type" value="Genomic_DNA"/>
</dbReference>
<dbReference type="RefSeq" id="WP_189577271.1">
    <property type="nucleotide sequence ID" value="NZ_BMXV01000006.1"/>
</dbReference>
<feature type="domain" description="DUF2147" evidence="3">
    <location>
        <begin position="29"/>
        <end position="145"/>
    </location>
</feature>
<feature type="signal peptide" evidence="2">
    <location>
        <begin position="1"/>
        <end position="25"/>
    </location>
</feature>
<proteinExistence type="predicted"/>
<reference evidence="5" key="1">
    <citation type="journal article" date="2019" name="Int. J. Syst. Evol. Microbiol.">
        <title>The Global Catalogue of Microorganisms (GCM) 10K type strain sequencing project: providing services to taxonomists for standard genome sequencing and annotation.</title>
        <authorList>
            <consortium name="The Broad Institute Genomics Platform"/>
            <consortium name="The Broad Institute Genome Sequencing Center for Infectious Disease"/>
            <person name="Wu L."/>
            <person name="Ma J."/>
        </authorList>
    </citation>
    <scope>NUCLEOTIDE SEQUENCE [LARGE SCALE GENOMIC DNA]</scope>
    <source>
        <strain evidence="5">KCTC 22280</strain>
    </source>
</reference>
<evidence type="ECO:0000313" key="5">
    <source>
        <dbReference type="Proteomes" id="UP000601597"/>
    </source>
</evidence>
<accession>A0ABQ3B3H9</accession>
<dbReference type="Gene3D" id="2.40.128.520">
    <property type="match status" value="1"/>
</dbReference>
<evidence type="ECO:0000256" key="1">
    <source>
        <dbReference type="SAM" id="MobiDB-lite"/>
    </source>
</evidence>
<dbReference type="Pfam" id="PF09917">
    <property type="entry name" value="DUF2147"/>
    <property type="match status" value="1"/>
</dbReference>